<protein>
    <submittedName>
        <fullName evidence="2">Uncharacterized protein</fullName>
    </submittedName>
</protein>
<dbReference type="InterPro" id="IPR010732">
    <property type="entry name" value="T6SS_TssG-like"/>
</dbReference>
<dbReference type="eggNOG" id="COG3520">
    <property type="taxonomic scope" value="Bacteria"/>
</dbReference>
<dbReference type="AlphaFoldDB" id="A3KAQ6"/>
<dbReference type="NCBIfam" id="TIGR03347">
    <property type="entry name" value="VI_chp_1"/>
    <property type="match status" value="1"/>
</dbReference>
<reference evidence="2 3" key="1">
    <citation type="submission" date="2006-06" db="EMBL/GenBank/DDBJ databases">
        <authorList>
            <person name="Moran M.A."/>
            <person name="Ferriera S."/>
            <person name="Johnson J."/>
            <person name="Kravitz S."/>
            <person name="Beeson K."/>
            <person name="Sutton G."/>
            <person name="Rogers Y.-H."/>
            <person name="Friedman R."/>
            <person name="Frazier M."/>
            <person name="Venter J.C."/>
        </authorList>
    </citation>
    <scope>NUCLEOTIDE SEQUENCE [LARGE SCALE GENOMIC DNA]</scope>
    <source>
        <strain evidence="2 3">E-37</strain>
    </source>
</reference>
<organism evidence="2 3">
    <name type="scientific">Sagittula stellata (strain ATCC 700073 / DSM 11524 / E-37)</name>
    <dbReference type="NCBI Taxonomy" id="388399"/>
    <lineage>
        <taxon>Bacteria</taxon>
        <taxon>Pseudomonadati</taxon>
        <taxon>Pseudomonadota</taxon>
        <taxon>Alphaproteobacteria</taxon>
        <taxon>Rhodobacterales</taxon>
        <taxon>Roseobacteraceae</taxon>
        <taxon>Sagittula</taxon>
    </lineage>
</organism>
<dbReference type="PANTHER" id="PTHR35564:SF4">
    <property type="entry name" value="CYTOPLASMIC PROTEIN"/>
    <property type="match status" value="1"/>
</dbReference>
<accession>A3KAQ6</accession>
<dbReference type="Proteomes" id="UP000005713">
    <property type="component" value="Unassembled WGS sequence"/>
</dbReference>
<evidence type="ECO:0000313" key="2">
    <source>
        <dbReference type="EMBL" id="EBA05762.1"/>
    </source>
</evidence>
<dbReference type="PANTHER" id="PTHR35564">
    <property type="match status" value="1"/>
</dbReference>
<dbReference type="Pfam" id="PF06996">
    <property type="entry name" value="T6SS_TssG"/>
    <property type="match status" value="1"/>
</dbReference>
<dbReference type="OrthoDB" id="1523296at2"/>
<dbReference type="EMBL" id="AAYA01000024">
    <property type="protein sequence ID" value="EBA05762.1"/>
    <property type="molecule type" value="Genomic_DNA"/>
</dbReference>
<name>A3KAQ6_SAGS3</name>
<dbReference type="RefSeq" id="WP_005863883.1">
    <property type="nucleotide sequence ID" value="NZ_AAYA01000024.1"/>
</dbReference>
<gene>
    <name evidence="2" type="ORF">SSE37_03085</name>
</gene>
<feature type="compositionally biased region" description="Basic and acidic residues" evidence="1">
    <location>
        <begin position="16"/>
        <end position="35"/>
    </location>
</feature>
<evidence type="ECO:0000313" key="3">
    <source>
        <dbReference type="Proteomes" id="UP000005713"/>
    </source>
</evidence>
<comment type="caution">
    <text evidence="2">The sequence shown here is derived from an EMBL/GenBank/DDBJ whole genome shotgun (WGS) entry which is preliminary data.</text>
</comment>
<keyword evidence="3" id="KW-1185">Reference proteome</keyword>
<sequence>MSDDWDDDEKTVMGWLDKDPGKPEDKSSPKDKDSGPKTIEPLPMPKGGFSQPVQDKDVKEPTFPPLPGIAPNKSRGTEPAAELPSVRPPMIGGKSDGDDKTVMADLDWFDDAPRTETAPAASDGWDDEDKTVFAELPGLPRTQTSIQAFIPRADWTPDEVIEQALLGHGLATALRHTARRAPEGLTPALRKDLVRRASQRLKHSEDAFLEDGLLDTFRQLVTSRVEHLAMDELDDEPEMPSNLDEDEQAAWRAMGKGLFFLLRELERRAGTKPRIGRNTRLHDQLVRMGQDPFTGVPHADIARYDPTRRVPMIRAQFMGFFGPFGAFPLNWTEEVQQWFIHGDKSFTRFVDIFTERFQEMFFRAWSDAHAITQFDHPTDDRFQSYLLAVAGNGTTAMRDRDDVSDTVKARYAGLAGGRVKSPVRLRQILQLHFQGKLNVEIEELVPTWLDFEPDTLSHMGRQACSIGMNMHLGSRVRTVGEKIRVHLYVRSIKDYFKLLPSGGDHPDLRDLVFWYLGEAYEVEAVLWLPQTEIQPAIMGVNAQLGWMACLAPPKGDPDVMVQVTVFKLLPPKGQDQQAAA</sequence>
<evidence type="ECO:0000256" key="1">
    <source>
        <dbReference type="SAM" id="MobiDB-lite"/>
    </source>
</evidence>
<proteinExistence type="predicted"/>
<feature type="region of interest" description="Disordered" evidence="1">
    <location>
        <begin position="1"/>
        <end position="99"/>
    </location>
</feature>